<keyword evidence="3 6" id="KW-0133">Cell shape</keyword>
<sequence>MASHRRPSSRRRVPRGWRRTIVHGARAGMLLAAMLTTCMVGVAAIDPGEGALSGAQADDRDDRDDTASPPLFRGLAALHTRVRRALDAADADRRPARAEIPARSGSGRRVVFDMSAQRVWIVGPDGQARSTYPVSGSRSDNLKPGRYRVFSRSRWAVGFDRHSTMQYFVRFAHGKNSTIGFHDIPVDHSGRRVQSYAALGTPRSAGCIRQHRPDAKRMWRFAAIDTRVVVVA</sequence>
<dbReference type="GO" id="GO:0071972">
    <property type="term" value="F:peptidoglycan L,D-transpeptidase activity"/>
    <property type="evidence" value="ECO:0007669"/>
    <property type="project" value="TreeGrafter"/>
</dbReference>
<evidence type="ECO:0000313" key="9">
    <source>
        <dbReference type="Proteomes" id="UP001164390"/>
    </source>
</evidence>
<evidence type="ECO:0000256" key="1">
    <source>
        <dbReference type="ARBA" id="ARBA00004752"/>
    </source>
</evidence>
<dbReference type="Gene3D" id="2.40.440.10">
    <property type="entry name" value="L,D-transpeptidase catalytic domain-like"/>
    <property type="match status" value="1"/>
</dbReference>
<protein>
    <submittedName>
        <fullName evidence="8">L,D-transpeptidase</fullName>
    </submittedName>
</protein>
<dbReference type="PANTHER" id="PTHR30582:SF2">
    <property type="entry name" value="L,D-TRANSPEPTIDASE YCIB-RELATED"/>
    <property type="match status" value="1"/>
</dbReference>
<dbReference type="Pfam" id="PF03734">
    <property type="entry name" value="YkuD"/>
    <property type="match status" value="1"/>
</dbReference>
<evidence type="ECO:0000256" key="3">
    <source>
        <dbReference type="ARBA" id="ARBA00022960"/>
    </source>
</evidence>
<dbReference type="InterPro" id="IPR038063">
    <property type="entry name" value="Transpep_catalytic_dom"/>
</dbReference>
<dbReference type="CDD" id="cd16913">
    <property type="entry name" value="YkuD_like"/>
    <property type="match status" value="1"/>
</dbReference>
<keyword evidence="2" id="KW-0808">Transferase</keyword>
<feature type="domain" description="L,D-TPase catalytic" evidence="7">
    <location>
        <begin position="108"/>
        <end position="231"/>
    </location>
</feature>
<dbReference type="EMBL" id="CP094970">
    <property type="protein sequence ID" value="UYM06143.1"/>
    <property type="molecule type" value="Genomic_DNA"/>
</dbReference>
<dbReference type="RefSeq" id="WP_271634996.1">
    <property type="nucleotide sequence ID" value="NZ_CP094970.1"/>
</dbReference>
<dbReference type="GO" id="GO:0005576">
    <property type="term" value="C:extracellular region"/>
    <property type="evidence" value="ECO:0007669"/>
    <property type="project" value="TreeGrafter"/>
</dbReference>
<dbReference type="SUPFAM" id="SSF141523">
    <property type="entry name" value="L,D-transpeptidase catalytic domain-like"/>
    <property type="match status" value="1"/>
</dbReference>
<feature type="active site" description="Proton donor/acceptor" evidence="6">
    <location>
        <position position="182"/>
    </location>
</feature>
<organism evidence="8 9">
    <name type="scientific">Solicola gregarius</name>
    <dbReference type="NCBI Taxonomy" id="2908642"/>
    <lineage>
        <taxon>Bacteria</taxon>
        <taxon>Bacillati</taxon>
        <taxon>Actinomycetota</taxon>
        <taxon>Actinomycetes</taxon>
        <taxon>Propionibacteriales</taxon>
        <taxon>Nocardioidaceae</taxon>
        <taxon>Solicola</taxon>
    </lineage>
</organism>
<comment type="pathway">
    <text evidence="1 6">Cell wall biogenesis; peptidoglycan biosynthesis.</text>
</comment>
<dbReference type="AlphaFoldDB" id="A0AA46TKK6"/>
<dbReference type="InterPro" id="IPR050979">
    <property type="entry name" value="LD-transpeptidase"/>
</dbReference>
<dbReference type="KEGG" id="sgrg:L0C25_03460"/>
<dbReference type="GO" id="GO:0008360">
    <property type="term" value="P:regulation of cell shape"/>
    <property type="evidence" value="ECO:0007669"/>
    <property type="project" value="UniProtKB-UniRule"/>
</dbReference>
<dbReference type="InterPro" id="IPR005490">
    <property type="entry name" value="LD_TPept_cat_dom"/>
</dbReference>
<reference evidence="8" key="1">
    <citation type="submission" date="2022-01" db="EMBL/GenBank/DDBJ databases">
        <title>Nocardioidaceae gen. sp. A5X3R13.</title>
        <authorList>
            <person name="Lopez Marin M.A."/>
            <person name="Uhlik O."/>
        </authorList>
    </citation>
    <scope>NUCLEOTIDE SEQUENCE</scope>
    <source>
        <strain evidence="8">A5X3R13</strain>
    </source>
</reference>
<evidence type="ECO:0000256" key="2">
    <source>
        <dbReference type="ARBA" id="ARBA00022679"/>
    </source>
</evidence>
<accession>A0AA46TKK6</accession>
<evidence type="ECO:0000256" key="6">
    <source>
        <dbReference type="PROSITE-ProRule" id="PRU01373"/>
    </source>
</evidence>
<dbReference type="PANTHER" id="PTHR30582">
    <property type="entry name" value="L,D-TRANSPEPTIDASE"/>
    <property type="match status" value="1"/>
</dbReference>
<name>A0AA46TKK6_9ACTN</name>
<feature type="active site" description="Nucleophile" evidence="6">
    <location>
        <position position="207"/>
    </location>
</feature>
<evidence type="ECO:0000313" key="8">
    <source>
        <dbReference type="EMBL" id="UYM06143.1"/>
    </source>
</evidence>
<keyword evidence="5 6" id="KW-0961">Cell wall biogenesis/degradation</keyword>
<dbReference type="Proteomes" id="UP001164390">
    <property type="component" value="Chromosome"/>
</dbReference>
<dbReference type="GO" id="GO:0016740">
    <property type="term" value="F:transferase activity"/>
    <property type="evidence" value="ECO:0007669"/>
    <property type="project" value="UniProtKB-KW"/>
</dbReference>
<proteinExistence type="predicted"/>
<evidence type="ECO:0000256" key="4">
    <source>
        <dbReference type="ARBA" id="ARBA00022984"/>
    </source>
</evidence>
<evidence type="ECO:0000256" key="5">
    <source>
        <dbReference type="ARBA" id="ARBA00023316"/>
    </source>
</evidence>
<dbReference type="GO" id="GO:0071555">
    <property type="term" value="P:cell wall organization"/>
    <property type="evidence" value="ECO:0007669"/>
    <property type="project" value="UniProtKB-UniRule"/>
</dbReference>
<gene>
    <name evidence="8" type="ORF">L0C25_03460</name>
</gene>
<dbReference type="PROSITE" id="PS52029">
    <property type="entry name" value="LD_TPASE"/>
    <property type="match status" value="1"/>
</dbReference>
<evidence type="ECO:0000259" key="7">
    <source>
        <dbReference type="PROSITE" id="PS52029"/>
    </source>
</evidence>
<keyword evidence="4 6" id="KW-0573">Peptidoglycan synthesis</keyword>
<dbReference type="GO" id="GO:0018104">
    <property type="term" value="P:peptidoglycan-protein cross-linking"/>
    <property type="evidence" value="ECO:0007669"/>
    <property type="project" value="TreeGrafter"/>
</dbReference>
<keyword evidence="9" id="KW-1185">Reference proteome</keyword>